<keyword evidence="4" id="KW-0256">Endoplasmic reticulum</keyword>
<name>A0A1B2JF88_PICPA</name>
<feature type="domain" description="SUN" evidence="14">
    <location>
        <begin position="85"/>
        <end position="254"/>
    </location>
</feature>
<dbReference type="InterPro" id="IPR012919">
    <property type="entry name" value="SUN_dom"/>
</dbReference>
<evidence type="ECO:0000256" key="6">
    <source>
        <dbReference type="ARBA" id="ARBA00023136"/>
    </source>
</evidence>
<dbReference type="EMBL" id="CP014586">
    <property type="protein sequence ID" value="ANZ76706.1"/>
    <property type="molecule type" value="Genomic_DNA"/>
</dbReference>
<feature type="transmembrane region" description="Helical" evidence="12">
    <location>
        <begin position="490"/>
        <end position="510"/>
    </location>
</feature>
<dbReference type="Pfam" id="PF07738">
    <property type="entry name" value="Sad1_UNC"/>
    <property type="match status" value="1"/>
</dbReference>
<evidence type="ECO:0000313" key="16">
    <source>
        <dbReference type="Proteomes" id="UP000094565"/>
    </source>
</evidence>
<keyword evidence="5 12" id="KW-1133">Transmembrane helix</keyword>
<feature type="chain" id="PRO_5008539438" description="SUN-like protein 1" evidence="13">
    <location>
        <begin position="17"/>
        <end position="659"/>
    </location>
</feature>
<dbReference type="PANTHER" id="PTHR12953:SF0">
    <property type="entry name" value="SUN DOMAIN-CONTAINING OSSIFICATION FACTOR"/>
    <property type="match status" value="1"/>
</dbReference>
<organism evidence="15 16">
    <name type="scientific">Komagataella pastoris</name>
    <name type="common">Yeast</name>
    <name type="synonym">Pichia pastoris</name>
    <dbReference type="NCBI Taxonomy" id="4922"/>
    <lineage>
        <taxon>Eukaryota</taxon>
        <taxon>Fungi</taxon>
        <taxon>Dikarya</taxon>
        <taxon>Ascomycota</taxon>
        <taxon>Saccharomycotina</taxon>
        <taxon>Pichiomycetes</taxon>
        <taxon>Pichiales</taxon>
        <taxon>Pichiaceae</taxon>
        <taxon>Komagataella</taxon>
    </lineage>
</organism>
<dbReference type="Gene3D" id="2.60.120.260">
    <property type="entry name" value="Galactose-binding domain-like"/>
    <property type="match status" value="1"/>
</dbReference>
<evidence type="ECO:0000259" key="14">
    <source>
        <dbReference type="PROSITE" id="PS51469"/>
    </source>
</evidence>
<keyword evidence="6 12" id="KW-0472">Membrane</keyword>
<dbReference type="GO" id="GO:0005789">
    <property type="term" value="C:endoplasmic reticulum membrane"/>
    <property type="evidence" value="ECO:0007669"/>
    <property type="project" value="UniProtKB-SubCell"/>
</dbReference>
<accession>A0A1B2JF88</accession>
<comment type="similarity">
    <text evidence="8">Belongs to the SLP1 family.</text>
</comment>
<dbReference type="SUPFAM" id="SSF49785">
    <property type="entry name" value="Galactose-binding domain-like"/>
    <property type="match status" value="1"/>
</dbReference>
<keyword evidence="16" id="KW-1185">Reference proteome</keyword>
<sequence>MLVAWFLLLFVSCCICNDDKLNDSNPLKEAEQEEDSRFMSFEEWKKKKIDNTRNDKVLQDEQTRHNVYRESDRSYRNNELNGVLGEDMEIDLEMFTGADKDDEIGKVYQQRFNYASFDCAATIVKTNTEAKGASSILNENKDSYLLNKCDVANQYAVVELCQDILVDTVVLANYEFFSSGFKTVRFSVSDRFPVPANGWKVLGDFDASNTRSIQTFNIESPLIWARYLKIEILSHYGNEYYCPLSLVRVHGKTMMEKFKLEEVEEEEEEKANTDKGQTANIATQFKATAANQTSVQNKFLPHNGSNVTASCKNSSETNCDSESAQIKALKDEDEEDCPVSFKHFSLDEFLNEHSKEICLEKDGQSSDHISIEAPSSSSEPKTQESIYKNIIKRISLLESNATLSLLYIEEQSRLLSNAFSKLEERQSLRFEAMLDSVNNSIQNQIQLIDDLKLYFKVEFETLLAGSKAKHERALVENIELISSISDDLLFLKKLIFFTIFAGLCLFAFVISNRETYIEPTYEDDHLEYIKDRNRYRDRSGDESSVLGSPEPQPISRSLTPDTSSPLTPLPGPQLAPIPIHLTNRKKATSFERNSKSHTELIYKKTATNSYEVGSQTERPSESEPEVSPEPNTGEYTDNEADDVFSNPSKHEPSEATSSI</sequence>
<evidence type="ECO:0000256" key="13">
    <source>
        <dbReference type="SAM" id="SignalP"/>
    </source>
</evidence>
<dbReference type="GO" id="GO:0034975">
    <property type="term" value="P:protein folding in endoplasmic reticulum"/>
    <property type="evidence" value="ECO:0007669"/>
    <property type="project" value="TreeGrafter"/>
</dbReference>
<dbReference type="PANTHER" id="PTHR12953">
    <property type="entry name" value="MEMBRANE PROTEIN CH1 RELATED"/>
    <property type="match status" value="1"/>
</dbReference>
<dbReference type="OrthoDB" id="266334at2759"/>
<dbReference type="InterPro" id="IPR045120">
    <property type="entry name" value="Suco/Slp1-like"/>
</dbReference>
<evidence type="ECO:0000256" key="7">
    <source>
        <dbReference type="ARBA" id="ARBA00023180"/>
    </source>
</evidence>
<keyword evidence="2 12" id="KW-0812">Transmembrane</keyword>
<evidence type="ECO:0000256" key="1">
    <source>
        <dbReference type="ARBA" id="ARBA00004115"/>
    </source>
</evidence>
<dbReference type="FunFam" id="2.60.120.260:FF:000099">
    <property type="entry name" value="Uncharacterized protein, isoform C"/>
    <property type="match status" value="1"/>
</dbReference>
<feature type="compositionally biased region" description="Polar residues" evidence="11">
    <location>
        <begin position="605"/>
        <end position="617"/>
    </location>
</feature>
<reference evidence="15 16" key="1">
    <citation type="submission" date="2016-02" db="EMBL/GenBank/DDBJ databases">
        <title>Comparative genomic and transcriptomic foundation for Pichia pastoris.</title>
        <authorList>
            <person name="Love K.R."/>
            <person name="Shah K.A."/>
            <person name="Whittaker C.A."/>
            <person name="Wu J."/>
            <person name="Bartlett M.C."/>
            <person name="Ma D."/>
            <person name="Leeson R.L."/>
            <person name="Priest M."/>
            <person name="Young S.K."/>
            <person name="Love J.C."/>
        </authorList>
    </citation>
    <scope>NUCLEOTIDE SEQUENCE [LARGE SCALE GENOMIC DNA]</scope>
    <source>
        <strain evidence="15 16">ATCC 28485</strain>
    </source>
</reference>
<dbReference type="AlphaFoldDB" id="A0A1B2JF88"/>
<protein>
    <recommendedName>
        <fullName evidence="10">SUN-like protein 1</fullName>
    </recommendedName>
</protein>
<evidence type="ECO:0000256" key="12">
    <source>
        <dbReference type="SAM" id="Phobius"/>
    </source>
</evidence>
<feature type="compositionally biased region" description="Basic and acidic residues" evidence="11">
    <location>
        <begin position="588"/>
        <end position="602"/>
    </location>
</feature>
<evidence type="ECO:0000256" key="3">
    <source>
        <dbReference type="ARBA" id="ARBA00022729"/>
    </source>
</evidence>
<feature type="compositionally biased region" description="Basic and acidic residues" evidence="11">
    <location>
        <begin position="532"/>
        <end position="541"/>
    </location>
</feature>
<keyword evidence="7" id="KW-0325">Glycoprotein</keyword>
<feature type="region of interest" description="Disordered" evidence="11">
    <location>
        <begin position="532"/>
        <end position="659"/>
    </location>
</feature>
<comment type="subcellular location">
    <subcellularLocation>
        <location evidence="1">Endoplasmic reticulum membrane</location>
        <topology evidence="1">Single-pass type I membrane protein</topology>
    </subcellularLocation>
</comment>
<dbReference type="Proteomes" id="UP000094565">
    <property type="component" value="Chromosome 3"/>
</dbReference>
<evidence type="ECO:0000256" key="9">
    <source>
        <dbReference type="ARBA" id="ARBA00064635"/>
    </source>
</evidence>
<feature type="signal peptide" evidence="13">
    <location>
        <begin position="1"/>
        <end position="16"/>
    </location>
</feature>
<dbReference type="InterPro" id="IPR008979">
    <property type="entry name" value="Galactose-bd-like_sf"/>
</dbReference>
<gene>
    <name evidence="15" type="ORF">ATY40_BA7503987</name>
</gene>
<proteinExistence type="inferred from homology"/>
<comment type="subunit">
    <text evidence="9">Interacts with EMP65.</text>
</comment>
<keyword evidence="3 13" id="KW-0732">Signal</keyword>
<evidence type="ECO:0000256" key="4">
    <source>
        <dbReference type="ARBA" id="ARBA00022824"/>
    </source>
</evidence>
<evidence type="ECO:0000256" key="2">
    <source>
        <dbReference type="ARBA" id="ARBA00022692"/>
    </source>
</evidence>
<evidence type="ECO:0000313" key="15">
    <source>
        <dbReference type="EMBL" id="ANZ76706.1"/>
    </source>
</evidence>
<dbReference type="PROSITE" id="PS51469">
    <property type="entry name" value="SUN"/>
    <property type="match status" value="1"/>
</dbReference>
<feature type="compositionally biased region" description="Low complexity" evidence="11">
    <location>
        <begin position="557"/>
        <end position="566"/>
    </location>
</feature>
<evidence type="ECO:0000256" key="5">
    <source>
        <dbReference type="ARBA" id="ARBA00022989"/>
    </source>
</evidence>
<evidence type="ECO:0000256" key="10">
    <source>
        <dbReference type="ARBA" id="ARBA00075366"/>
    </source>
</evidence>
<evidence type="ECO:0000256" key="11">
    <source>
        <dbReference type="SAM" id="MobiDB-lite"/>
    </source>
</evidence>
<evidence type="ECO:0000256" key="8">
    <source>
        <dbReference type="ARBA" id="ARBA00061226"/>
    </source>
</evidence>